<dbReference type="PANTHER" id="PTHR11113">
    <property type="entry name" value="N-ACETYLGLUCOSAMINE-6-PHOSPHATE DEACETYLASE"/>
    <property type="match status" value="1"/>
</dbReference>
<gene>
    <name evidence="13" type="ORF">HMPREF1201_00900</name>
</gene>
<dbReference type="Gene3D" id="3.20.20.140">
    <property type="entry name" value="Metal-dependent hydrolases"/>
    <property type="match status" value="1"/>
</dbReference>
<organism evidence="13 14">
    <name type="scientific">Mediterraneibacter gnavus (strain CC55_001C)</name>
    <dbReference type="NCBI Taxonomy" id="1073375"/>
    <lineage>
        <taxon>Bacteria</taxon>
        <taxon>Bacillati</taxon>
        <taxon>Bacillota</taxon>
        <taxon>Clostridia</taxon>
        <taxon>Lachnospirales</taxon>
        <taxon>Lachnospiraceae</taxon>
        <taxon>Mediterraneibacter</taxon>
    </lineage>
</organism>
<evidence type="ECO:0000256" key="7">
    <source>
        <dbReference type="ARBA" id="ARBA00047647"/>
    </source>
</evidence>
<feature type="binding site" evidence="11">
    <location>
        <position position="246"/>
    </location>
    <ligand>
        <name>Zn(2+)</name>
        <dbReference type="ChEBI" id="CHEBI:29105"/>
    </ligand>
</feature>
<feature type="binding site" evidence="11">
    <location>
        <position position="181"/>
    </location>
    <ligand>
        <name>Zn(2+)</name>
        <dbReference type="ChEBI" id="CHEBI:29105"/>
    </ligand>
</feature>
<comment type="pathway">
    <text evidence="8">Amino-sugar metabolism; N-acetylneuraminate degradation; D-fructose 6-phosphate from N-acetylneuraminate: step 4/5.</text>
</comment>
<keyword evidence="4 11" id="KW-0479">Metal-binding</keyword>
<comment type="catalytic activity">
    <reaction evidence="7">
        <text>N-acetyl-D-glucosamine 6-phosphate + H2O = D-glucosamine 6-phosphate + acetate</text>
        <dbReference type="Rhea" id="RHEA:22936"/>
        <dbReference type="ChEBI" id="CHEBI:15377"/>
        <dbReference type="ChEBI" id="CHEBI:30089"/>
        <dbReference type="ChEBI" id="CHEBI:57513"/>
        <dbReference type="ChEBI" id="CHEBI:58725"/>
        <dbReference type="EC" id="3.5.1.25"/>
    </reaction>
</comment>
<feature type="domain" description="Amidohydrolase-related" evidence="12">
    <location>
        <begin position="104"/>
        <end position="413"/>
    </location>
</feature>
<dbReference type="SUPFAM" id="SSF51556">
    <property type="entry name" value="Metallo-dependent hydrolases"/>
    <property type="match status" value="1"/>
</dbReference>
<dbReference type="CDD" id="cd00854">
    <property type="entry name" value="NagA"/>
    <property type="match status" value="1"/>
</dbReference>
<feature type="binding site" evidence="10">
    <location>
        <position position="299"/>
    </location>
    <ligand>
        <name>substrate</name>
    </ligand>
</feature>
<comment type="caution">
    <text evidence="13">The sequence shown here is derived from an EMBL/GenBank/DDBJ whole genome shotgun (WGS) entry which is preliminary data.</text>
</comment>
<dbReference type="Proteomes" id="UP000018690">
    <property type="component" value="Unassembled WGS sequence"/>
</dbReference>
<feature type="binding site" evidence="10">
    <location>
        <begin position="267"/>
        <end position="268"/>
    </location>
    <ligand>
        <name>substrate</name>
    </ligand>
</feature>
<dbReference type="GO" id="GO:0006046">
    <property type="term" value="P:N-acetylglucosamine catabolic process"/>
    <property type="evidence" value="ECO:0007669"/>
    <property type="project" value="TreeGrafter"/>
</dbReference>
<dbReference type="Gene3D" id="2.30.40.10">
    <property type="entry name" value="Urease, subunit C, domain 1"/>
    <property type="match status" value="1"/>
</dbReference>
<sequence length="433" mass="47786">MEKYWIRKTVPFYESVKSCKITLTEYLSGIMINIRKTRKECTGPVWGGCAKNVMKVIKNKTIYTGNGVIEDGFVRYEKTIAEVGSMQNFVSREEDEIVDVEGMYLIPGFIDVHSHGGYGLDSMDASADEIDWMVRQMAAKEGITSYFCTTMTQTSENIESAMKNIKEAAEKNPIIQGIHLEGPFISVNYKGAQDASYIQKPDAAVLKHWNELSGNRIKIVTYAPEEADTEFEDWCLSNGIVPSAGHSNATYDQLCCCRACHVTHLYNAQRGLNHREPGVTGYGLLTEGVKAEMICDGIHIKPKMVYMAYKVKGSNGIELVTDSMRAKGMPEGKSELGGQTVYVKDGTARLEDGTIAGSVLTYIDAFRNIMKFTGASLQEAVQMSSGNQAEEFGLTQKGAIAVGKDADFVILKESSENEYQLMKTISMGEPVEA</sequence>
<keyword evidence="14" id="KW-1185">Reference proteome</keyword>
<evidence type="ECO:0000256" key="8">
    <source>
        <dbReference type="ARBA" id="ARBA00060590"/>
    </source>
</evidence>
<evidence type="ECO:0000256" key="4">
    <source>
        <dbReference type="ARBA" id="ARBA00022723"/>
    </source>
</evidence>
<evidence type="ECO:0000256" key="1">
    <source>
        <dbReference type="ARBA" id="ARBA00010716"/>
    </source>
</evidence>
<dbReference type="PIRSF" id="PIRSF038994">
    <property type="entry name" value="NagA"/>
    <property type="match status" value="1"/>
</dbReference>
<dbReference type="NCBIfam" id="TIGR00221">
    <property type="entry name" value="nagA"/>
    <property type="match status" value="1"/>
</dbReference>
<dbReference type="EMBL" id="AZJF01000001">
    <property type="protein sequence ID" value="ETD20895.1"/>
    <property type="molecule type" value="Genomic_DNA"/>
</dbReference>
<evidence type="ECO:0000256" key="11">
    <source>
        <dbReference type="PIRSR" id="PIRSR038994-3"/>
    </source>
</evidence>
<dbReference type="InterPro" id="IPR006680">
    <property type="entry name" value="Amidohydro-rel"/>
</dbReference>
<name>A0A829NN08_MEDG5</name>
<evidence type="ECO:0000256" key="6">
    <source>
        <dbReference type="ARBA" id="ARBA00023277"/>
    </source>
</evidence>
<proteinExistence type="inferred from homology"/>
<feature type="binding site" evidence="10">
    <location>
        <begin position="355"/>
        <end position="357"/>
    </location>
    <ligand>
        <name>substrate</name>
    </ligand>
</feature>
<dbReference type="EC" id="3.5.1.25" evidence="2"/>
<dbReference type="PANTHER" id="PTHR11113:SF14">
    <property type="entry name" value="N-ACETYLGLUCOSAMINE-6-PHOSPHATE DEACETYLASE"/>
    <property type="match status" value="1"/>
</dbReference>
<evidence type="ECO:0000259" key="12">
    <source>
        <dbReference type="Pfam" id="PF01979"/>
    </source>
</evidence>
<evidence type="ECO:0000256" key="10">
    <source>
        <dbReference type="PIRSR" id="PIRSR038994-2"/>
    </source>
</evidence>
<comment type="cofactor">
    <cofactor evidence="11">
        <name>a divalent metal cation</name>
        <dbReference type="ChEBI" id="CHEBI:60240"/>
    </cofactor>
    <text evidence="11">Binds 1 divalent metal cation per subunit.</text>
</comment>
<dbReference type="InterPro" id="IPR032466">
    <property type="entry name" value="Metal_Hydrolase"/>
</dbReference>
<dbReference type="InterPro" id="IPR011059">
    <property type="entry name" value="Metal-dep_hydrolase_composite"/>
</dbReference>
<evidence type="ECO:0000313" key="13">
    <source>
        <dbReference type="EMBL" id="ETD20895.1"/>
    </source>
</evidence>
<feature type="active site" description="Proton donor/acceptor" evidence="9">
    <location>
        <position position="322"/>
    </location>
</feature>
<keyword evidence="5" id="KW-0378">Hydrolase</keyword>
<evidence type="ECO:0000313" key="14">
    <source>
        <dbReference type="Proteomes" id="UP000018690"/>
    </source>
</evidence>
<reference evidence="13 14" key="1">
    <citation type="submission" date="2013-10" db="EMBL/GenBank/DDBJ databases">
        <title>The Genome Sequence of Ruminococcus gnavus CC55_001C.</title>
        <authorList>
            <consortium name="The Broad Institute Genomics Platform"/>
            <person name="Earl A."/>
            <person name="Allen-Vercoe E."/>
            <person name="Daigneault M."/>
            <person name="Young S.K."/>
            <person name="Zeng Q."/>
            <person name="Gargeya S."/>
            <person name="Fitzgerald M."/>
            <person name="Abouelleil A."/>
            <person name="Alvarado L."/>
            <person name="Chapman S.B."/>
            <person name="Gainer-Dewar J."/>
            <person name="Goldberg J."/>
            <person name="Griggs A."/>
            <person name="Gujja S."/>
            <person name="Hansen M."/>
            <person name="Howarth C."/>
            <person name="Imamovic A."/>
            <person name="Ireland A."/>
            <person name="Larimer J."/>
            <person name="McCowan C."/>
            <person name="Murphy C."/>
            <person name="Pearson M."/>
            <person name="Poon T.W."/>
            <person name="Priest M."/>
            <person name="Roberts A."/>
            <person name="Saif S."/>
            <person name="Shea T."/>
            <person name="Sykes S."/>
            <person name="Wortman J."/>
            <person name="Nusbaum C."/>
            <person name="Birren B."/>
        </authorList>
    </citation>
    <scope>NUCLEOTIDE SEQUENCE [LARGE SCALE GENOMIC DNA]</scope>
    <source>
        <strain evidence="13 14">CC55_001C</strain>
    </source>
</reference>
<accession>A0A829NN08</accession>
<dbReference type="GO" id="GO:0046872">
    <property type="term" value="F:metal ion binding"/>
    <property type="evidence" value="ECO:0007669"/>
    <property type="project" value="UniProtKB-KW"/>
</dbReference>
<evidence type="ECO:0000256" key="9">
    <source>
        <dbReference type="PIRSR" id="PIRSR038994-1"/>
    </source>
</evidence>
<dbReference type="GO" id="GO:0008448">
    <property type="term" value="F:N-acetylglucosamine-6-phosphate deacetylase activity"/>
    <property type="evidence" value="ECO:0007669"/>
    <property type="project" value="UniProtKB-EC"/>
</dbReference>
<feature type="binding site" evidence="10">
    <location>
        <position position="192"/>
    </location>
    <ligand>
        <name>substrate</name>
    </ligand>
</feature>
<feature type="binding site" evidence="10">
    <location>
        <position position="275"/>
    </location>
    <ligand>
        <name>substrate</name>
    </ligand>
</feature>
<dbReference type="FunFam" id="3.20.20.140:FF:000004">
    <property type="entry name" value="N-acetylglucosamine-6-phosphate deacetylase"/>
    <property type="match status" value="1"/>
</dbReference>
<keyword evidence="6" id="KW-0119">Carbohydrate metabolism</keyword>
<comment type="similarity">
    <text evidence="1">Belongs to the metallo-dependent hydrolases superfamily. NagA family.</text>
</comment>
<feature type="binding site" evidence="11">
    <location>
        <position position="264"/>
    </location>
    <ligand>
        <name>Zn(2+)</name>
        <dbReference type="ChEBI" id="CHEBI:29105"/>
    </ligand>
</feature>
<evidence type="ECO:0000256" key="3">
    <source>
        <dbReference type="ARBA" id="ARBA00018029"/>
    </source>
</evidence>
<evidence type="ECO:0000256" key="5">
    <source>
        <dbReference type="ARBA" id="ARBA00022801"/>
    </source>
</evidence>
<protein>
    <recommendedName>
        <fullName evidence="3">N-acetylglucosamine-6-phosphate deacetylase</fullName>
        <ecNumber evidence="2">3.5.1.25</ecNumber>
    </recommendedName>
</protein>
<dbReference type="Pfam" id="PF01979">
    <property type="entry name" value="Amidohydro_1"/>
    <property type="match status" value="1"/>
</dbReference>
<dbReference type="AlphaFoldDB" id="A0A829NN08"/>
<dbReference type="SUPFAM" id="SSF51338">
    <property type="entry name" value="Composite domain of metallo-dependent hydrolases"/>
    <property type="match status" value="1"/>
</dbReference>
<evidence type="ECO:0000256" key="2">
    <source>
        <dbReference type="ARBA" id="ARBA00011899"/>
    </source>
</evidence>
<dbReference type="InterPro" id="IPR003764">
    <property type="entry name" value="GlcNAc_6-P_deAcase"/>
</dbReference>